<dbReference type="AlphaFoldDB" id="A0A363NZ60"/>
<protein>
    <recommendedName>
        <fullName evidence="4">Outer membrane protein beta-barrel domain-containing protein</fullName>
    </recommendedName>
</protein>
<evidence type="ECO:0000313" key="3">
    <source>
        <dbReference type="Proteomes" id="UP000250831"/>
    </source>
</evidence>
<organism evidence="2 3">
    <name type="scientific">Sphingobacterium athyrii</name>
    <dbReference type="NCBI Taxonomy" id="2152717"/>
    <lineage>
        <taxon>Bacteria</taxon>
        <taxon>Pseudomonadati</taxon>
        <taxon>Bacteroidota</taxon>
        <taxon>Sphingobacteriia</taxon>
        <taxon>Sphingobacteriales</taxon>
        <taxon>Sphingobacteriaceae</taxon>
        <taxon>Sphingobacterium</taxon>
    </lineage>
</organism>
<comment type="caution">
    <text evidence="2">The sequence shown here is derived from an EMBL/GenBank/DDBJ whole genome shotgun (WGS) entry which is preliminary data.</text>
</comment>
<evidence type="ECO:0000256" key="1">
    <source>
        <dbReference type="SAM" id="SignalP"/>
    </source>
</evidence>
<dbReference type="OrthoDB" id="703188at2"/>
<keyword evidence="3" id="KW-1185">Reference proteome</keyword>
<accession>A0A363NZ60</accession>
<dbReference type="RefSeq" id="WP_108632384.1">
    <property type="nucleotide sequence ID" value="NZ_QCXX01000001.1"/>
</dbReference>
<dbReference type="Proteomes" id="UP000250831">
    <property type="component" value="Unassembled WGS sequence"/>
</dbReference>
<proteinExistence type="predicted"/>
<feature type="signal peptide" evidence="1">
    <location>
        <begin position="1"/>
        <end position="24"/>
    </location>
</feature>
<sequence length="194" mass="21100">MKNFKTFLGCCLAIACFSIQSASAQKGGIMLYGSLNYHETAAGHQFSAAPVGVGYFFNDNMNVGINYGFNNAYTKALDFTDHSHEVGPFYSNTWPLGEHFMLIGQVDAHYIWGDQHVVNASGGMVDGSYNGFLFRVYPLVGINLGKGWALKAKVAELSYKKKHGKDAVIPNDHEVITGINGSTVGLGLSKNLFF</sequence>
<dbReference type="EMBL" id="QCXX01000001">
    <property type="protein sequence ID" value="PUV26092.1"/>
    <property type="molecule type" value="Genomic_DNA"/>
</dbReference>
<feature type="chain" id="PRO_5016652054" description="Outer membrane protein beta-barrel domain-containing protein" evidence="1">
    <location>
        <begin position="25"/>
        <end position="194"/>
    </location>
</feature>
<evidence type="ECO:0000313" key="2">
    <source>
        <dbReference type="EMBL" id="PUV26092.1"/>
    </source>
</evidence>
<reference evidence="2 3" key="1">
    <citation type="submission" date="2018-04" db="EMBL/GenBank/DDBJ databases">
        <title>Sphingobacterium sp. M46 Genome.</title>
        <authorList>
            <person name="Cheng J."/>
            <person name="Li Y."/>
        </authorList>
    </citation>
    <scope>NUCLEOTIDE SEQUENCE [LARGE SCALE GENOMIC DNA]</scope>
    <source>
        <strain evidence="2 3">M46</strain>
    </source>
</reference>
<name>A0A363NZ60_9SPHI</name>
<gene>
    <name evidence="2" type="ORF">DCO56_03745</name>
</gene>
<evidence type="ECO:0008006" key="4">
    <source>
        <dbReference type="Google" id="ProtNLM"/>
    </source>
</evidence>
<dbReference type="PROSITE" id="PS51257">
    <property type="entry name" value="PROKAR_LIPOPROTEIN"/>
    <property type="match status" value="1"/>
</dbReference>
<keyword evidence="1" id="KW-0732">Signal</keyword>